<feature type="transmembrane region" description="Helical" evidence="8">
    <location>
        <begin position="230"/>
        <end position="251"/>
    </location>
</feature>
<feature type="domain" description="Sodium/calcium exchanger membrane region" evidence="9">
    <location>
        <begin position="332"/>
        <end position="485"/>
    </location>
</feature>
<feature type="transmembrane region" description="Helical" evidence="8">
    <location>
        <begin position="84"/>
        <end position="109"/>
    </location>
</feature>
<name>V2YPV7_MONRO</name>
<evidence type="ECO:0000259" key="9">
    <source>
        <dbReference type="Pfam" id="PF01699"/>
    </source>
</evidence>
<reference evidence="10 11" key="1">
    <citation type="journal article" date="2014" name="BMC Genomics">
        <title>Genome and secretome analysis of the hemibiotrophic fungal pathogen, Moniliophthora roreri, which causes frosty pod rot disease of cacao: mechanisms of the biotrophic and necrotrophic phases.</title>
        <authorList>
            <person name="Meinhardt L.W."/>
            <person name="Costa G.G.L."/>
            <person name="Thomazella D.P.T."/>
            <person name="Teixeira P.J.P.L."/>
            <person name="Carazzolle M.F."/>
            <person name="Schuster S.C."/>
            <person name="Carlson J.E."/>
            <person name="Guiltinan M.J."/>
            <person name="Mieczkowski P."/>
            <person name="Farmer A."/>
            <person name="Ramaraj T."/>
            <person name="Crozier J."/>
            <person name="Davis R.E."/>
            <person name="Shao J."/>
            <person name="Melnick R.L."/>
            <person name="Pereira G.A.G."/>
            <person name="Bailey B.A."/>
        </authorList>
    </citation>
    <scope>NUCLEOTIDE SEQUENCE [LARGE SCALE GENOMIC DNA]</scope>
    <source>
        <strain evidence="10 11">MCA 2997</strain>
    </source>
</reference>
<dbReference type="OrthoDB" id="1699231at2759"/>
<protein>
    <submittedName>
        <fullName evidence="10">Sodium calcium</fullName>
    </submittedName>
</protein>
<accession>V2YPV7</accession>
<feature type="transmembrane region" description="Helical" evidence="8">
    <location>
        <begin position="370"/>
        <end position="393"/>
    </location>
</feature>
<feature type="transmembrane region" description="Helical" evidence="8">
    <location>
        <begin position="414"/>
        <end position="433"/>
    </location>
</feature>
<dbReference type="PANTHER" id="PTHR31503:SF20">
    <property type="entry name" value="CA(2+)_H(+) EXCHANGER, PUTATIVE (EUROFUNG)-RELATED"/>
    <property type="match status" value="1"/>
</dbReference>
<keyword evidence="11" id="KW-1185">Reference proteome</keyword>
<dbReference type="InterPro" id="IPR004837">
    <property type="entry name" value="NaCa_Exmemb"/>
</dbReference>
<keyword evidence="2" id="KW-0813">Transport</keyword>
<organism evidence="10 11">
    <name type="scientific">Moniliophthora roreri (strain MCA 2997)</name>
    <name type="common">Cocoa frosty pod rot fungus</name>
    <name type="synonym">Crinipellis roreri</name>
    <dbReference type="NCBI Taxonomy" id="1381753"/>
    <lineage>
        <taxon>Eukaryota</taxon>
        <taxon>Fungi</taxon>
        <taxon>Dikarya</taxon>
        <taxon>Basidiomycota</taxon>
        <taxon>Agaricomycotina</taxon>
        <taxon>Agaricomycetes</taxon>
        <taxon>Agaricomycetidae</taxon>
        <taxon>Agaricales</taxon>
        <taxon>Marasmiineae</taxon>
        <taxon>Marasmiaceae</taxon>
        <taxon>Moniliophthora</taxon>
    </lineage>
</organism>
<evidence type="ECO:0000256" key="8">
    <source>
        <dbReference type="SAM" id="Phobius"/>
    </source>
</evidence>
<dbReference type="Pfam" id="PF01699">
    <property type="entry name" value="Na_Ca_ex"/>
    <property type="match status" value="2"/>
</dbReference>
<dbReference type="PANTHER" id="PTHR31503">
    <property type="entry name" value="VACUOLAR CALCIUM ION TRANSPORTER"/>
    <property type="match status" value="1"/>
</dbReference>
<dbReference type="GO" id="GO:0012505">
    <property type="term" value="C:endomembrane system"/>
    <property type="evidence" value="ECO:0007669"/>
    <property type="project" value="UniProtKB-SubCell"/>
</dbReference>
<dbReference type="GO" id="GO:0006874">
    <property type="term" value="P:intracellular calcium ion homeostasis"/>
    <property type="evidence" value="ECO:0007669"/>
    <property type="project" value="TreeGrafter"/>
</dbReference>
<evidence type="ECO:0000313" key="10">
    <source>
        <dbReference type="EMBL" id="ESK93724.1"/>
    </source>
</evidence>
<comment type="subcellular location">
    <subcellularLocation>
        <location evidence="1">Endomembrane system</location>
        <topology evidence="1">Multi-pass membrane protein</topology>
    </subcellularLocation>
</comment>
<evidence type="ECO:0000256" key="5">
    <source>
        <dbReference type="ARBA" id="ARBA00023065"/>
    </source>
</evidence>
<dbReference type="AlphaFoldDB" id="V2YPV7"/>
<keyword evidence="4 8" id="KW-1133">Transmembrane helix</keyword>
<dbReference type="Proteomes" id="UP000017559">
    <property type="component" value="Unassembled WGS sequence"/>
</dbReference>
<sequence>MSNQQFNEKDGPRQRTAQRRPDEEAGLRPAELHAPSSANSREPLNNYNHGEDGAPKHHLYPTRGGLIRFKDQFLRKGKRKVGTLASLSAIAFSSWLNVFIVFIPLSWVAHFNNSKNADEHFPYPLTFTFDQDLIVSLLAIIPLEKLFDYGGEQMAFYVGKDLGDLIVITLNNTVEATLAIILLTKCEIRLLQSTIIGVVVLHLLLIPGTAFIVGGARLMSQDLHPHITELNHTLLTMGVLSLLLPAAFFAALDRGSEAISTGASGDTFLKISRGFAIILLVVYVCSRIFLHNPPGEDNALQSNHQPNAPLALKHEEEHLTNTEPEVNQWVCIGMLIVTIALMAVTAEWLVDSIEFVREEGRITEEWFGLILLPIVSFAADGMVAIGCFVRWSIFHLFGRKTKPGTLAKARAIDLSIQFTLFWMPFFVLLGWWTNKPLSLLFDLYEVAVLIGSCFLVNYVTADAKTNWAEGLTMVAFYLMIALTTWFYRGKLSLLFALLSDS</sequence>
<evidence type="ECO:0000256" key="1">
    <source>
        <dbReference type="ARBA" id="ARBA00004127"/>
    </source>
</evidence>
<feature type="transmembrane region" description="Helical" evidence="8">
    <location>
        <begin position="439"/>
        <end position="460"/>
    </location>
</feature>
<evidence type="ECO:0000313" key="11">
    <source>
        <dbReference type="Proteomes" id="UP000017559"/>
    </source>
</evidence>
<keyword evidence="6 8" id="KW-0472">Membrane</keyword>
<dbReference type="InterPro" id="IPR004713">
    <property type="entry name" value="CaH_exchang"/>
</dbReference>
<keyword evidence="5" id="KW-0406">Ion transport</keyword>
<feature type="compositionally biased region" description="Polar residues" evidence="7">
    <location>
        <begin position="36"/>
        <end position="48"/>
    </location>
</feature>
<dbReference type="HOGENOM" id="CLU_008721_4_3_1"/>
<feature type="transmembrane region" description="Helical" evidence="8">
    <location>
        <begin position="195"/>
        <end position="218"/>
    </location>
</feature>
<gene>
    <name evidence="10" type="ORF">Moror_1422</name>
</gene>
<feature type="transmembrane region" description="Helical" evidence="8">
    <location>
        <begin position="467"/>
        <end position="487"/>
    </location>
</feature>
<dbReference type="GO" id="GO:0000329">
    <property type="term" value="C:fungal-type vacuole membrane"/>
    <property type="evidence" value="ECO:0007669"/>
    <property type="project" value="TreeGrafter"/>
</dbReference>
<feature type="compositionally biased region" description="Basic and acidic residues" evidence="7">
    <location>
        <begin position="7"/>
        <end position="26"/>
    </location>
</feature>
<evidence type="ECO:0000256" key="2">
    <source>
        <dbReference type="ARBA" id="ARBA00022448"/>
    </source>
</evidence>
<comment type="caution">
    <text evidence="10">The sequence shown here is derived from an EMBL/GenBank/DDBJ whole genome shotgun (WGS) entry which is preliminary data.</text>
</comment>
<evidence type="ECO:0000256" key="4">
    <source>
        <dbReference type="ARBA" id="ARBA00022989"/>
    </source>
</evidence>
<evidence type="ECO:0000256" key="7">
    <source>
        <dbReference type="SAM" id="MobiDB-lite"/>
    </source>
</evidence>
<evidence type="ECO:0000256" key="6">
    <source>
        <dbReference type="ARBA" id="ARBA00023136"/>
    </source>
</evidence>
<feature type="domain" description="Sodium/calcium exchanger membrane region" evidence="9">
    <location>
        <begin position="133"/>
        <end position="288"/>
    </location>
</feature>
<proteinExistence type="predicted"/>
<dbReference type="GO" id="GO:0015369">
    <property type="term" value="F:calcium:proton antiporter activity"/>
    <property type="evidence" value="ECO:0007669"/>
    <property type="project" value="TreeGrafter"/>
</dbReference>
<evidence type="ECO:0000256" key="3">
    <source>
        <dbReference type="ARBA" id="ARBA00022692"/>
    </source>
</evidence>
<dbReference type="EMBL" id="AWSO01000178">
    <property type="protein sequence ID" value="ESK93724.1"/>
    <property type="molecule type" value="Genomic_DNA"/>
</dbReference>
<feature type="transmembrane region" description="Helical" evidence="8">
    <location>
        <begin position="329"/>
        <end position="350"/>
    </location>
</feature>
<keyword evidence="3 8" id="KW-0812">Transmembrane</keyword>
<dbReference type="KEGG" id="mrr:Moror_1422"/>
<feature type="region of interest" description="Disordered" evidence="7">
    <location>
        <begin position="1"/>
        <end position="59"/>
    </location>
</feature>
<feature type="transmembrane region" description="Helical" evidence="8">
    <location>
        <begin position="162"/>
        <end position="183"/>
    </location>
</feature>